<reference evidence="2 3" key="1">
    <citation type="submission" date="2016-10" db="EMBL/GenBank/DDBJ databases">
        <authorList>
            <person name="de Groot N.N."/>
        </authorList>
    </citation>
    <scope>NUCLEOTIDE SEQUENCE [LARGE SCALE GENOMIC DNA]</scope>
    <source>
        <strain evidence="2 3">LMG 26867</strain>
    </source>
</reference>
<feature type="signal peptide" evidence="1">
    <location>
        <begin position="1"/>
        <end position="19"/>
    </location>
</feature>
<evidence type="ECO:0000313" key="3">
    <source>
        <dbReference type="Proteomes" id="UP000198481"/>
    </source>
</evidence>
<dbReference type="STRING" id="1148509.SAMN05216222_5399"/>
<name>A0A1H2BQH9_9PSED</name>
<keyword evidence="1" id="KW-0732">Signal</keyword>
<accession>A0A1H2BQH9</accession>
<sequence>MRANWFITFLTALSVSALATEITPDQQAAKTQGLVFYNQFKPTLAIPKLKIAADAGDKEAQYYLGEAIRKNKKYIDNDAKTAYENSAKQGDIYSMIRLGRMDKDLCMNMGNCSKSKKTAKEWLEQAEYLAIKQAGQGNAESMYLLYEITGKNQWLVQSAENGYPLSQYLLATEYLEGGGFFVLPSSRAEAVEHWMKASAQNGYPRAMSGMAAILVERKDAANARVWVERAAGTGYVEALFNYGYYLAGKNGEFGFSADYVTSYALLSLFLELDGGGGAKEDAEYVISKIKKEMDQSQLNAAQKLAANWKNTHPPLSFFPFKLSR</sequence>
<organism evidence="2 3">
    <name type="scientific">Pseudomonas prosekii</name>
    <dbReference type="NCBI Taxonomy" id="1148509"/>
    <lineage>
        <taxon>Bacteria</taxon>
        <taxon>Pseudomonadati</taxon>
        <taxon>Pseudomonadota</taxon>
        <taxon>Gammaproteobacteria</taxon>
        <taxon>Pseudomonadales</taxon>
        <taxon>Pseudomonadaceae</taxon>
        <taxon>Pseudomonas</taxon>
    </lineage>
</organism>
<feature type="chain" id="PRO_5009270258" description="Sel1 repeat family protein" evidence="1">
    <location>
        <begin position="20"/>
        <end position="324"/>
    </location>
</feature>
<evidence type="ECO:0000256" key="1">
    <source>
        <dbReference type="SAM" id="SignalP"/>
    </source>
</evidence>
<proteinExistence type="predicted"/>
<protein>
    <recommendedName>
        <fullName evidence="4">Sel1 repeat family protein</fullName>
    </recommendedName>
</protein>
<dbReference type="InterPro" id="IPR011990">
    <property type="entry name" value="TPR-like_helical_dom_sf"/>
</dbReference>
<gene>
    <name evidence="2" type="ORF">SAMN05216222_5399</name>
</gene>
<dbReference type="InterPro" id="IPR053301">
    <property type="entry name" value="F-box_motif"/>
</dbReference>
<dbReference type="AlphaFoldDB" id="A0A1H2BQH9"/>
<evidence type="ECO:0008006" key="4">
    <source>
        <dbReference type="Google" id="ProtNLM"/>
    </source>
</evidence>
<dbReference type="Proteomes" id="UP000198481">
    <property type="component" value="Chromosome I"/>
</dbReference>
<dbReference type="SUPFAM" id="SSF81901">
    <property type="entry name" value="HCP-like"/>
    <property type="match status" value="2"/>
</dbReference>
<evidence type="ECO:0000313" key="2">
    <source>
        <dbReference type="EMBL" id="SDT60610.1"/>
    </source>
</evidence>
<dbReference type="EMBL" id="LT629762">
    <property type="protein sequence ID" value="SDT60610.1"/>
    <property type="molecule type" value="Genomic_DNA"/>
</dbReference>
<dbReference type="PANTHER" id="PTHR45088">
    <property type="entry name" value="OSJNBA0022H21.17 PROTEIN"/>
    <property type="match status" value="1"/>
</dbReference>
<dbReference type="PANTHER" id="PTHR45088:SF1">
    <property type="entry name" value="OS04G0476000 PROTEIN"/>
    <property type="match status" value="1"/>
</dbReference>
<dbReference type="Gene3D" id="1.25.40.10">
    <property type="entry name" value="Tetratricopeptide repeat domain"/>
    <property type="match status" value="1"/>
</dbReference>
<dbReference type="RefSeq" id="WP_092280967.1">
    <property type="nucleotide sequence ID" value="NZ_LT629762.1"/>
</dbReference>